<evidence type="ECO:0000256" key="1">
    <source>
        <dbReference type="SAM" id="MobiDB-lite"/>
    </source>
</evidence>
<accession>A0A4Y2NT78</accession>
<sequence>MSSREHRAAESQAGLLDLEYLYGLKKVCKKDVIDLCMEMNLFAKEYVCPTCGVKMVLIQRDGSDGYSWICRKFGVNSHHVKRTVRKGSWFDEIVINGLVIVFVVVDDPQRLSRAGASVHEPVHPSENPATEDETR</sequence>
<organism evidence="2 3">
    <name type="scientific">Araneus ventricosus</name>
    <name type="common">Orbweaver spider</name>
    <name type="synonym">Epeira ventricosa</name>
    <dbReference type="NCBI Taxonomy" id="182803"/>
    <lineage>
        <taxon>Eukaryota</taxon>
        <taxon>Metazoa</taxon>
        <taxon>Ecdysozoa</taxon>
        <taxon>Arthropoda</taxon>
        <taxon>Chelicerata</taxon>
        <taxon>Arachnida</taxon>
        <taxon>Araneae</taxon>
        <taxon>Araneomorphae</taxon>
        <taxon>Entelegynae</taxon>
        <taxon>Araneoidea</taxon>
        <taxon>Araneidae</taxon>
        <taxon>Araneus</taxon>
    </lineage>
</organism>
<evidence type="ECO:0000313" key="3">
    <source>
        <dbReference type="Proteomes" id="UP000499080"/>
    </source>
</evidence>
<dbReference type="EMBL" id="BGPR01009753">
    <property type="protein sequence ID" value="GBN42053.1"/>
    <property type="molecule type" value="Genomic_DNA"/>
</dbReference>
<protein>
    <submittedName>
        <fullName evidence="2">Uncharacterized protein</fullName>
    </submittedName>
</protein>
<dbReference type="AlphaFoldDB" id="A0A4Y2NT78"/>
<dbReference type="OrthoDB" id="6409943at2759"/>
<gene>
    <name evidence="2" type="ORF">AVEN_76335_1</name>
</gene>
<dbReference type="Proteomes" id="UP000499080">
    <property type="component" value="Unassembled WGS sequence"/>
</dbReference>
<feature type="region of interest" description="Disordered" evidence="1">
    <location>
        <begin position="115"/>
        <end position="135"/>
    </location>
</feature>
<reference evidence="2 3" key="1">
    <citation type="journal article" date="2019" name="Sci. Rep.">
        <title>Orb-weaving spider Araneus ventricosus genome elucidates the spidroin gene catalogue.</title>
        <authorList>
            <person name="Kono N."/>
            <person name="Nakamura H."/>
            <person name="Ohtoshi R."/>
            <person name="Moran D.A.P."/>
            <person name="Shinohara A."/>
            <person name="Yoshida Y."/>
            <person name="Fujiwara M."/>
            <person name="Mori M."/>
            <person name="Tomita M."/>
            <person name="Arakawa K."/>
        </authorList>
    </citation>
    <scope>NUCLEOTIDE SEQUENCE [LARGE SCALE GENOMIC DNA]</scope>
</reference>
<evidence type="ECO:0000313" key="2">
    <source>
        <dbReference type="EMBL" id="GBN42053.1"/>
    </source>
</evidence>
<keyword evidence="3" id="KW-1185">Reference proteome</keyword>
<proteinExistence type="predicted"/>
<name>A0A4Y2NT78_ARAVE</name>
<comment type="caution">
    <text evidence="2">The sequence shown here is derived from an EMBL/GenBank/DDBJ whole genome shotgun (WGS) entry which is preliminary data.</text>
</comment>